<organism evidence="2 3">
    <name type="scientific">Ficus carica</name>
    <name type="common">Common fig</name>
    <dbReference type="NCBI Taxonomy" id="3494"/>
    <lineage>
        <taxon>Eukaryota</taxon>
        <taxon>Viridiplantae</taxon>
        <taxon>Streptophyta</taxon>
        <taxon>Embryophyta</taxon>
        <taxon>Tracheophyta</taxon>
        <taxon>Spermatophyta</taxon>
        <taxon>Magnoliopsida</taxon>
        <taxon>eudicotyledons</taxon>
        <taxon>Gunneridae</taxon>
        <taxon>Pentapetalae</taxon>
        <taxon>rosids</taxon>
        <taxon>fabids</taxon>
        <taxon>Rosales</taxon>
        <taxon>Moraceae</taxon>
        <taxon>Ficeae</taxon>
        <taxon>Ficus</taxon>
    </lineage>
</organism>
<evidence type="ECO:0000256" key="1">
    <source>
        <dbReference type="SAM" id="MobiDB-lite"/>
    </source>
</evidence>
<evidence type="ECO:0000313" key="2">
    <source>
        <dbReference type="EMBL" id="GMN45072.1"/>
    </source>
</evidence>
<gene>
    <name evidence="2" type="ORF">TIFTF001_014271</name>
</gene>
<dbReference type="EMBL" id="BTGU01000019">
    <property type="protein sequence ID" value="GMN45072.1"/>
    <property type="molecule type" value="Genomic_DNA"/>
</dbReference>
<proteinExistence type="predicted"/>
<protein>
    <submittedName>
        <fullName evidence="2">Uncharacterized protein</fullName>
    </submittedName>
</protein>
<dbReference type="AlphaFoldDB" id="A0AA88D804"/>
<dbReference type="Proteomes" id="UP001187192">
    <property type="component" value="Unassembled WGS sequence"/>
</dbReference>
<feature type="region of interest" description="Disordered" evidence="1">
    <location>
        <begin position="91"/>
        <end position="113"/>
    </location>
</feature>
<comment type="caution">
    <text evidence="2">The sequence shown here is derived from an EMBL/GenBank/DDBJ whole genome shotgun (WGS) entry which is preliminary data.</text>
</comment>
<accession>A0AA88D804</accession>
<reference evidence="2" key="1">
    <citation type="submission" date="2023-07" db="EMBL/GenBank/DDBJ databases">
        <title>draft genome sequence of fig (Ficus carica).</title>
        <authorList>
            <person name="Takahashi T."/>
            <person name="Nishimura K."/>
        </authorList>
    </citation>
    <scope>NUCLEOTIDE SEQUENCE</scope>
</reference>
<sequence length="113" mass="12341">MPLMGLVPERVRGTLARREARAPIRKSANGVNIMGAHSTRGGSDRASRLVVGCSALRLIVGCCRRVENFRRLGKQPRVGLRLEKMQGGSLNFEFPKQAARRETESSPGNPCPS</sequence>
<evidence type="ECO:0000313" key="3">
    <source>
        <dbReference type="Proteomes" id="UP001187192"/>
    </source>
</evidence>
<keyword evidence="3" id="KW-1185">Reference proteome</keyword>
<name>A0AA88D804_FICCA</name>